<dbReference type="EMBL" id="CM051399">
    <property type="protein sequence ID" value="KAJ4716362.1"/>
    <property type="molecule type" value="Genomic_DNA"/>
</dbReference>
<dbReference type="Proteomes" id="UP001164539">
    <property type="component" value="Chromosome 6"/>
</dbReference>
<keyword evidence="2" id="KW-1185">Reference proteome</keyword>
<name>A0ACC1XY44_MELAZ</name>
<evidence type="ECO:0000313" key="1">
    <source>
        <dbReference type="EMBL" id="KAJ4716362.1"/>
    </source>
</evidence>
<sequence>MPFRNLQIHRLLSTLSSATADALLADKALMLLKRHPYQLETLSSSFTPDAAFNLLLKTQSDQSLTLKFLNWAQPHPFFTPKLRCLTLHILTKFKLYKTAQNLAQDLALSLTRDDGNFVFSCVKETYYLCDSSSGSAVVDLVVKSYSNLNMVDKAVNIVNLAKFHGFMPGILSYNAILDSIIRSGGNNWVKFAEELYGEMSKNKVLPNVFTYNILIRGFCGAGNLEMGLRFFTEMEKNKCLANVVTYNTLIDGYCKLGRIDDAFKLLRDMGLKGIEANLISYNVIINGLCREGRLNETGEVLKEMTRKGIFSDEVTYNTLVNGYCKEGNFHHALVLHAEMVRNGLSPNVVTYTSLINSMCKSGNLNRAMEFFDQMRVRGLRPNERTYTTLIDGFSQHGFLNEAYRLLNEMTENGFVPSLVTYNSLINGHCIAGTVEEGLRVIQGMVKKGLTPDVVSYSTVISGFCRNQELDKAFDTKRKMVENGVSPDTVTYSSLIQGLCDQRRITEACELFQEMLSSGLPPDEVTYTTLINAYCTEGDIHKALHLHDEMIQNGFLPDVVTYSVLINGLNKQARTREAKRLLLKLFYEESVPSDLIYNTLIENCTSVEFKSVVALLKGFCMKGLMNEADRVFESMLQRNHKPNEAVYDVIIHGHSKAGHVQKAYDLYKEMVRSGFVPHSVTIIALVKALLIAGMNGELSQVIENTLKSCRLTDAELSKVLVEINHKEGNIDGVLNVLTEMAKDGLLPNGGRSTYRE</sequence>
<organism evidence="1 2">
    <name type="scientific">Melia azedarach</name>
    <name type="common">Chinaberry tree</name>
    <dbReference type="NCBI Taxonomy" id="155640"/>
    <lineage>
        <taxon>Eukaryota</taxon>
        <taxon>Viridiplantae</taxon>
        <taxon>Streptophyta</taxon>
        <taxon>Embryophyta</taxon>
        <taxon>Tracheophyta</taxon>
        <taxon>Spermatophyta</taxon>
        <taxon>Magnoliopsida</taxon>
        <taxon>eudicotyledons</taxon>
        <taxon>Gunneridae</taxon>
        <taxon>Pentapetalae</taxon>
        <taxon>rosids</taxon>
        <taxon>malvids</taxon>
        <taxon>Sapindales</taxon>
        <taxon>Meliaceae</taxon>
        <taxon>Melia</taxon>
    </lineage>
</organism>
<proteinExistence type="predicted"/>
<gene>
    <name evidence="1" type="ORF">OWV82_011391</name>
</gene>
<reference evidence="1 2" key="1">
    <citation type="journal article" date="2023" name="Science">
        <title>Complex scaffold remodeling in plant triterpene biosynthesis.</title>
        <authorList>
            <person name="De La Pena R."/>
            <person name="Hodgson H."/>
            <person name="Liu J.C."/>
            <person name="Stephenson M.J."/>
            <person name="Martin A.C."/>
            <person name="Owen C."/>
            <person name="Harkess A."/>
            <person name="Leebens-Mack J."/>
            <person name="Jimenez L.E."/>
            <person name="Osbourn A."/>
            <person name="Sattely E.S."/>
        </authorList>
    </citation>
    <scope>NUCLEOTIDE SEQUENCE [LARGE SCALE GENOMIC DNA]</scope>
    <source>
        <strain evidence="2">cv. JPN11</strain>
        <tissue evidence="1">Leaf</tissue>
    </source>
</reference>
<accession>A0ACC1XY44</accession>
<protein>
    <submittedName>
        <fullName evidence="1">Pentatricopeptide repeat-containing protein</fullName>
    </submittedName>
</protein>
<evidence type="ECO:0000313" key="2">
    <source>
        <dbReference type="Proteomes" id="UP001164539"/>
    </source>
</evidence>
<comment type="caution">
    <text evidence="1">The sequence shown here is derived from an EMBL/GenBank/DDBJ whole genome shotgun (WGS) entry which is preliminary data.</text>
</comment>